<protein>
    <recommendedName>
        <fullName evidence="5">DUF1360 domain-containing protein</fullName>
    </recommendedName>
</protein>
<dbReference type="Proteomes" id="UP001342631">
    <property type="component" value="Unassembled WGS sequence"/>
</dbReference>
<evidence type="ECO:0000256" key="2">
    <source>
        <dbReference type="SAM" id="Phobius"/>
    </source>
</evidence>
<feature type="region of interest" description="Disordered" evidence="1">
    <location>
        <begin position="189"/>
        <end position="223"/>
    </location>
</feature>
<dbReference type="InterPro" id="IPR010773">
    <property type="entry name" value="Mycophage_PG1_Gp7"/>
</dbReference>
<keyword evidence="2" id="KW-1133">Transmembrane helix</keyword>
<accession>A0ABQ6QMC3</accession>
<evidence type="ECO:0000313" key="3">
    <source>
        <dbReference type="EMBL" id="GMU05171.1"/>
    </source>
</evidence>
<keyword evidence="2" id="KW-0812">Transmembrane</keyword>
<dbReference type="EMBL" id="BTTX01000001">
    <property type="protein sequence ID" value="GMU05171.1"/>
    <property type="molecule type" value="Genomic_DNA"/>
</dbReference>
<keyword evidence="4" id="KW-1185">Reference proteome</keyword>
<keyword evidence="2" id="KW-0472">Membrane</keyword>
<dbReference type="Pfam" id="PF07098">
    <property type="entry name" value="DUF1360"/>
    <property type="match status" value="1"/>
</dbReference>
<evidence type="ECO:0008006" key="5">
    <source>
        <dbReference type="Google" id="ProtNLM"/>
    </source>
</evidence>
<evidence type="ECO:0000313" key="4">
    <source>
        <dbReference type="Proteomes" id="UP001342631"/>
    </source>
</evidence>
<proteinExistence type="predicted"/>
<gene>
    <name evidence="3" type="ORF">ASNO1_14230</name>
</gene>
<reference evidence="3 4" key="1">
    <citation type="journal article" date="2024" name="Arch. Microbiol.">
        <title>Corallococcus caeni sp. nov., a novel myxobacterium isolated from activated sludge.</title>
        <authorList>
            <person name="Tomita S."/>
            <person name="Nakai R."/>
            <person name="Kuroda K."/>
            <person name="Kurashita H."/>
            <person name="Hatamoto M."/>
            <person name="Yamaguchi T."/>
            <person name="Narihiro T."/>
        </authorList>
    </citation>
    <scope>NUCLEOTIDE SEQUENCE [LARGE SCALE GENOMIC DNA]</scope>
    <source>
        <strain evidence="3 4">NO1</strain>
    </source>
</reference>
<name>A0ABQ6QMC3_9BACT</name>
<sequence>MHSFRGTEAVHPMKALQETGPFEGYDSEKTHPLGSYAILLGTFSTTVLGFLGWMGASGRSLPERFSGPDLALLGAATHVVTRVVAADRVTAVVRAPFTQFKGNASAGEVSEKARGTGFRRVMGELLDCPFCLSPWVAASFLMSATLRPRQTRFVASIFALSGASFYLHRAYEWLGESLHRTRSQAQLLAKRQQREADADDQVQLPGRGPQVVEPGRAPIPSPS</sequence>
<organism evidence="3 4">
    <name type="scientific">Corallococcus caeni</name>
    <dbReference type="NCBI Taxonomy" id="3082388"/>
    <lineage>
        <taxon>Bacteria</taxon>
        <taxon>Pseudomonadati</taxon>
        <taxon>Myxococcota</taxon>
        <taxon>Myxococcia</taxon>
        <taxon>Myxococcales</taxon>
        <taxon>Cystobacterineae</taxon>
        <taxon>Myxococcaceae</taxon>
        <taxon>Corallococcus</taxon>
    </lineage>
</organism>
<comment type="caution">
    <text evidence="3">The sequence shown here is derived from an EMBL/GenBank/DDBJ whole genome shotgun (WGS) entry which is preliminary data.</text>
</comment>
<feature type="transmembrane region" description="Helical" evidence="2">
    <location>
        <begin position="33"/>
        <end position="56"/>
    </location>
</feature>
<evidence type="ECO:0000256" key="1">
    <source>
        <dbReference type="SAM" id="MobiDB-lite"/>
    </source>
</evidence>